<name>A0A6B0S750_9CETA</name>
<dbReference type="Proteomes" id="UP000322234">
    <property type="component" value="Unassembled WGS sequence"/>
</dbReference>
<organism evidence="2 3">
    <name type="scientific">Bos mutus</name>
    <name type="common">wild yak</name>
    <dbReference type="NCBI Taxonomy" id="72004"/>
    <lineage>
        <taxon>Eukaryota</taxon>
        <taxon>Metazoa</taxon>
        <taxon>Chordata</taxon>
        <taxon>Craniata</taxon>
        <taxon>Vertebrata</taxon>
        <taxon>Euteleostomi</taxon>
        <taxon>Mammalia</taxon>
        <taxon>Eutheria</taxon>
        <taxon>Laurasiatheria</taxon>
        <taxon>Artiodactyla</taxon>
        <taxon>Ruminantia</taxon>
        <taxon>Pecora</taxon>
        <taxon>Bovidae</taxon>
        <taxon>Bovinae</taxon>
        <taxon>Bos</taxon>
    </lineage>
</organism>
<gene>
    <name evidence="2" type="ORF">E5288_WYG005351</name>
</gene>
<evidence type="ECO:0000313" key="2">
    <source>
        <dbReference type="EMBL" id="MXQ97505.1"/>
    </source>
</evidence>
<protein>
    <submittedName>
        <fullName evidence="2">Uncharacterized protein</fullName>
    </submittedName>
</protein>
<comment type="caution">
    <text evidence="2">The sequence shown here is derived from an EMBL/GenBank/DDBJ whole genome shotgun (WGS) entry which is preliminary data.</text>
</comment>
<keyword evidence="3" id="KW-1185">Reference proteome</keyword>
<feature type="region of interest" description="Disordered" evidence="1">
    <location>
        <begin position="1"/>
        <end position="29"/>
    </location>
</feature>
<accession>A0A6B0S750</accession>
<dbReference type="AlphaFoldDB" id="A0A6B0S750"/>
<sequence>MGWNPASQPSQSKQPSPSKRAEPWITGPAKPKHCIGGGGFFPEGDPVQCGDFSSFDWDGYGTHRGYSSSREITEAAVLLFYR</sequence>
<evidence type="ECO:0000313" key="3">
    <source>
        <dbReference type="Proteomes" id="UP000322234"/>
    </source>
</evidence>
<dbReference type="EMBL" id="VBQZ03000192">
    <property type="protein sequence ID" value="MXQ97505.1"/>
    <property type="molecule type" value="Genomic_DNA"/>
</dbReference>
<evidence type="ECO:0000256" key="1">
    <source>
        <dbReference type="SAM" id="MobiDB-lite"/>
    </source>
</evidence>
<reference evidence="2" key="1">
    <citation type="submission" date="2019-10" db="EMBL/GenBank/DDBJ databases">
        <title>The sequence and de novo assembly of the wild yak genome.</title>
        <authorList>
            <person name="Liu Y."/>
        </authorList>
    </citation>
    <scope>NUCLEOTIDE SEQUENCE [LARGE SCALE GENOMIC DNA]</scope>
    <source>
        <strain evidence="2">WY2019</strain>
    </source>
</reference>
<feature type="compositionally biased region" description="Low complexity" evidence="1">
    <location>
        <begin position="7"/>
        <end position="18"/>
    </location>
</feature>
<proteinExistence type="predicted"/>